<dbReference type="AlphaFoldDB" id="A0A8H8DF42"/>
<reference evidence="3 4" key="1">
    <citation type="journal article" name="Sci. Rep.">
        <title>Genome-scale phylogenetic analyses confirm Olpidium as the closest living zoosporic fungus to the non-flagellated, terrestrial fungi.</title>
        <authorList>
            <person name="Chang Y."/>
            <person name="Rochon D."/>
            <person name="Sekimoto S."/>
            <person name="Wang Y."/>
            <person name="Chovatia M."/>
            <person name="Sandor L."/>
            <person name="Salamov A."/>
            <person name="Grigoriev I.V."/>
            <person name="Stajich J.E."/>
            <person name="Spatafora J.W."/>
        </authorList>
    </citation>
    <scope>NUCLEOTIDE SEQUENCE [LARGE SCALE GENOMIC DNA]</scope>
    <source>
        <strain evidence="3">S191</strain>
    </source>
</reference>
<dbReference type="Pfam" id="PF00806">
    <property type="entry name" value="PUF"/>
    <property type="match status" value="3"/>
</dbReference>
<comment type="caution">
    <text evidence="3">The sequence shown here is derived from an EMBL/GenBank/DDBJ whole genome shotgun (WGS) entry which is preliminary data.</text>
</comment>
<feature type="domain" description="PUM-HD" evidence="2">
    <location>
        <begin position="1"/>
        <end position="339"/>
    </location>
</feature>
<dbReference type="PANTHER" id="PTHR47093:SF1">
    <property type="entry name" value="PROTEIN JSN1-RELATED"/>
    <property type="match status" value="1"/>
</dbReference>
<evidence type="ECO:0000313" key="3">
    <source>
        <dbReference type="EMBL" id="KAG5456294.1"/>
    </source>
</evidence>
<sequence>KVDQYRLREIKKRLDSGHATAKDFEAAFNECFDDCVELCSDYIGNTVTQKFAERCSAPLKLKLVKRVAPHLAAIGVHKNGTWSVQKIIDSAKAEPELVEITRALKPYTPPLLLDQFGNYVVQCCLRLGPKFNQFIFDAMFVKCWDIAQGRFGARAMRTCLESQHTIRNQKVRMEQLRRTWEVVARTKLVAIAIVENALQLATNANGSILLTWLLDTSQLPGRYLLSAARFAKHLSTLSTHKLASLTVLKIINQRQELGARRLLLGRLFGASRASSSLLDEVLSDHAHGVGLVQKCLASQVMDDAEQVVIADRVCQALIRIRQDMVPGHTRLMEEVEAILGDPVKVANAKAADPVSVEYLYMESKQ</sequence>
<dbReference type="InterPro" id="IPR052645">
    <property type="entry name" value="Pumilio_domain_protein"/>
</dbReference>
<dbReference type="SUPFAM" id="SSF48371">
    <property type="entry name" value="ARM repeat"/>
    <property type="match status" value="1"/>
</dbReference>
<dbReference type="OrthoDB" id="2017782at2759"/>
<feature type="non-terminal residue" evidence="3">
    <location>
        <position position="1"/>
    </location>
</feature>
<gene>
    <name evidence="3" type="ORF">BJ554DRAFT_4001</name>
</gene>
<dbReference type="PROSITE" id="PS50303">
    <property type="entry name" value="PUM_HD"/>
    <property type="match status" value="1"/>
</dbReference>
<keyword evidence="1" id="KW-0677">Repeat</keyword>
<dbReference type="SMART" id="SM00025">
    <property type="entry name" value="Pumilio"/>
    <property type="match status" value="6"/>
</dbReference>
<dbReference type="GO" id="GO:0000288">
    <property type="term" value="P:nuclear-transcribed mRNA catabolic process, deadenylation-dependent decay"/>
    <property type="evidence" value="ECO:0007669"/>
    <property type="project" value="TreeGrafter"/>
</dbReference>
<dbReference type="PANTHER" id="PTHR47093">
    <property type="entry name" value="PROTEIN JSN1-RELATED"/>
    <property type="match status" value="1"/>
</dbReference>
<dbReference type="Gene3D" id="1.25.10.10">
    <property type="entry name" value="Leucine-rich Repeat Variant"/>
    <property type="match status" value="1"/>
</dbReference>
<proteinExistence type="predicted"/>
<protein>
    <submittedName>
        <fullName evidence="3">Armadillo-type protein</fullName>
    </submittedName>
</protein>
<dbReference type="GO" id="GO:0003723">
    <property type="term" value="F:RNA binding"/>
    <property type="evidence" value="ECO:0007669"/>
    <property type="project" value="InterPro"/>
</dbReference>
<accession>A0A8H8DF42</accession>
<dbReference type="InterPro" id="IPR016024">
    <property type="entry name" value="ARM-type_fold"/>
</dbReference>
<dbReference type="InterPro" id="IPR011989">
    <property type="entry name" value="ARM-like"/>
</dbReference>
<evidence type="ECO:0000259" key="2">
    <source>
        <dbReference type="PROSITE" id="PS50303"/>
    </source>
</evidence>
<name>A0A8H8DF42_9FUNG</name>
<keyword evidence="4" id="KW-1185">Reference proteome</keyword>
<evidence type="ECO:0000256" key="1">
    <source>
        <dbReference type="ARBA" id="ARBA00022737"/>
    </source>
</evidence>
<evidence type="ECO:0000313" key="4">
    <source>
        <dbReference type="Proteomes" id="UP000673691"/>
    </source>
</evidence>
<dbReference type="Proteomes" id="UP000673691">
    <property type="component" value="Unassembled WGS sequence"/>
</dbReference>
<dbReference type="EMBL" id="JAEFCI010011961">
    <property type="protein sequence ID" value="KAG5456294.1"/>
    <property type="molecule type" value="Genomic_DNA"/>
</dbReference>
<dbReference type="InterPro" id="IPR001313">
    <property type="entry name" value="Pumilio_RNA-bd_rpt"/>
</dbReference>
<organism evidence="3 4">
    <name type="scientific">Olpidium bornovanus</name>
    <dbReference type="NCBI Taxonomy" id="278681"/>
    <lineage>
        <taxon>Eukaryota</taxon>
        <taxon>Fungi</taxon>
        <taxon>Fungi incertae sedis</taxon>
        <taxon>Olpidiomycota</taxon>
        <taxon>Olpidiomycotina</taxon>
        <taxon>Olpidiomycetes</taxon>
        <taxon>Olpidiales</taxon>
        <taxon>Olpidiaceae</taxon>
        <taxon>Olpidium</taxon>
    </lineage>
</organism>
<dbReference type="InterPro" id="IPR033133">
    <property type="entry name" value="PUM-HD"/>
</dbReference>